<sequence>MINTKYYDGYDGEPGVILYFHFKDQEIYELSIWNGYFEPMMQAIIAAEINKRDILYDAGIVLEWNMCVGWCDTYSDKCKIHNIDQAIEEFSLFDSRNLTKTDYKSIDECLIKEIEEVQALILALLRRARDEKCDVYIEND</sequence>
<evidence type="ECO:0000313" key="1">
    <source>
        <dbReference type="EMBL" id="QUN33181.1"/>
    </source>
</evidence>
<proteinExistence type="predicted"/>
<dbReference type="Proteomes" id="UP000679373">
    <property type="component" value="Chromosome"/>
</dbReference>
<name>A0AB74V9R5_CLOBE</name>
<organism evidence="1 2">
    <name type="scientific">Clostridium beijerinckii</name>
    <name type="common">Clostridium MP</name>
    <dbReference type="NCBI Taxonomy" id="1520"/>
    <lineage>
        <taxon>Bacteria</taxon>
        <taxon>Bacillati</taxon>
        <taxon>Bacillota</taxon>
        <taxon>Clostridia</taxon>
        <taxon>Eubacteriales</taxon>
        <taxon>Clostridiaceae</taxon>
        <taxon>Clostridium</taxon>
    </lineage>
</organism>
<dbReference type="EMBL" id="CP073653">
    <property type="protein sequence ID" value="QUN33181.1"/>
    <property type="molecule type" value="Genomic_DNA"/>
</dbReference>
<reference evidence="1" key="1">
    <citation type="submission" date="2021-04" db="EMBL/GenBank/DDBJ databases">
        <title>Complete genome sequence of the type strain Clostridium beijerinckii NRRL B-598.</title>
        <authorList>
            <person name="Sedlar K."/>
            <person name="Branska B."/>
            <person name="Bezdicek M."/>
            <person name="Nykrynova M."/>
            <person name="Lengerova M."/>
            <person name="Skutkova H."/>
            <person name="Patakova P."/>
        </authorList>
    </citation>
    <scope>NUCLEOTIDE SEQUENCE</scope>
    <source>
        <strain evidence="1">DSM 791</strain>
    </source>
</reference>
<keyword evidence="2" id="KW-1185">Reference proteome</keyword>
<gene>
    <name evidence="1" type="ORF">KEC93_14370</name>
</gene>
<evidence type="ECO:0000313" key="2">
    <source>
        <dbReference type="Proteomes" id="UP000679373"/>
    </source>
</evidence>
<protein>
    <submittedName>
        <fullName evidence="1">Uncharacterized protein</fullName>
    </submittedName>
</protein>
<dbReference type="AlphaFoldDB" id="A0AB74V9R5"/>
<accession>A0AB74V9R5</accession>
<dbReference type="GeneID" id="66345731"/>
<dbReference type="RefSeq" id="WP_077869192.1">
    <property type="nucleotide sequence ID" value="NZ_BKAK01000025.1"/>
</dbReference>